<comment type="subcellular location">
    <subcellularLocation>
        <location evidence="5 6">Cytoplasm</location>
    </subcellularLocation>
</comment>
<evidence type="ECO:0000256" key="3">
    <source>
        <dbReference type="ARBA" id="ARBA00022801"/>
    </source>
</evidence>
<evidence type="ECO:0000313" key="10">
    <source>
        <dbReference type="Proteomes" id="UP001398420"/>
    </source>
</evidence>
<dbReference type="Proteomes" id="UP001398420">
    <property type="component" value="Unassembled WGS sequence"/>
</dbReference>
<dbReference type="RefSeq" id="WP_342303046.1">
    <property type="nucleotide sequence ID" value="NZ_JBCEWA010000007.1"/>
</dbReference>
<name>A0ABU9LLG3_9BACL</name>
<proteinExistence type="inferred from homology"/>
<dbReference type="InterPro" id="IPR020579">
    <property type="entry name" value="Exonuc_VII_lsu_C"/>
</dbReference>
<evidence type="ECO:0000256" key="1">
    <source>
        <dbReference type="ARBA" id="ARBA00022490"/>
    </source>
</evidence>
<keyword evidence="3 5" id="KW-0378">Hydrolase</keyword>
<keyword evidence="10" id="KW-1185">Reference proteome</keyword>
<reference evidence="9 10" key="1">
    <citation type="submission" date="2024-04" db="EMBL/GenBank/DDBJ databases">
        <authorList>
            <person name="Wu Y.S."/>
            <person name="Zhang L."/>
        </authorList>
    </citation>
    <scope>NUCLEOTIDE SEQUENCE [LARGE SCALE GENOMIC DNA]</scope>
    <source>
        <strain evidence="9 10">KG-01</strain>
    </source>
</reference>
<evidence type="ECO:0000256" key="4">
    <source>
        <dbReference type="ARBA" id="ARBA00022839"/>
    </source>
</evidence>
<comment type="function">
    <text evidence="5">Bidirectionally degrades single-stranded DNA into large acid-insoluble oligonucleotides, which are then degraded further into small acid-soluble oligonucleotides.</text>
</comment>
<dbReference type="PANTHER" id="PTHR30008">
    <property type="entry name" value="EXODEOXYRIBONUCLEASE 7 LARGE SUBUNIT"/>
    <property type="match status" value="1"/>
</dbReference>
<evidence type="ECO:0000313" key="9">
    <source>
        <dbReference type="EMBL" id="MEL5988835.1"/>
    </source>
</evidence>
<comment type="subunit">
    <text evidence="5">Heterooligomer composed of large and small subunits.</text>
</comment>
<dbReference type="NCBIfam" id="TIGR00237">
    <property type="entry name" value="xseA"/>
    <property type="match status" value="1"/>
</dbReference>
<organism evidence="9 10">
    <name type="scientific">Kurthia gibsonii</name>
    <dbReference type="NCBI Taxonomy" id="33946"/>
    <lineage>
        <taxon>Bacteria</taxon>
        <taxon>Bacillati</taxon>
        <taxon>Bacillota</taxon>
        <taxon>Bacilli</taxon>
        <taxon>Bacillales</taxon>
        <taxon>Caryophanaceae</taxon>
        <taxon>Kurthia</taxon>
    </lineage>
</organism>
<dbReference type="InterPro" id="IPR003753">
    <property type="entry name" value="Exonuc_VII_L"/>
</dbReference>
<gene>
    <name evidence="5 9" type="primary">xseA</name>
    <name evidence="9" type="ORF">AAF454_10535</name>
</gene>
<keyword evidence="1 5" id="KW-0963">Cytoplasm</keyword>
<keyword evidence="2 5" id="KW-0540">Nuclease</keyword>
<dbReference type="PANTHER" id="PTHR30008:SF0">
    <property type="entry name" value="EXODEOXYRIBONUCLEASE 7 LARGE SUBUNIT"/>
    <property type="match status" value="1"/>
</dbReference>
<protein>
    <recommendedName>
        <fullName evidence="5">Exodeoxyribonuclease 7 large subunit</fullName>
        <ecNumber evidence="5">3.1.11.6</ecNumber>
    </recommendedName>
    <alternativeName>
        <fullName evidence="5">Exodeoxyribonuclease VII large subunit</fullName>
        <shortName evidence="5">Exonuclease VII large subunit</shortName>
    </alternativeName>
</protein>
<evidence type="ECO:0000256" key="6">
    <source>
        <dbReference type="RuleBase" id="RU004355"/>
    </source>
</evidence>
<evidence type="ECO:0000259" key="8">
    <source>
        <dbReference type="Pfam" id="PF13742"/>
    </source>
</evidence>
<comment type="catalytic activity">
    <reaction evidence="5 6">
        <text>Exonucleolytic cleavage in either 5'- to 3'- or 3'- to 5'-direction to yield nucleoside 5'-phosphates.</text>
        <dbReference type="EC" id="3.1.11.6"/>
    </reaction>
</comment>
<dbReference type="GO" id="GO:0008855">
    <property type="term" value="F:exodeoxyribonuclease VII activity"/>
    <property type="evidence" value="ECO:0007669"/>
    <property type="project" value="UniProtKB-EC"/>
</dbReference>
<dbReference type="CDD" id="cd04489">
    <property type="entry name" value="ExoVII_LU_OBF"/>
    <property type="match status" value="1"/>
</dbReference>
<feature type="domain" description="Exonuclease VII large subunit C-terminal" evidence="7">
    <location>
        <begin position="124"/>
        <end position="437"/>
    </location>
</feature>
<keyword evidence="4 5" id="KW-0269">Exonuclease</keyword>
<dbReference type="Pfam" id="PF13742">
    <property type="entry name" value="tRNA_anti_2"/>
    <property type="match status" value="1"/>
</dbReference>
<feature type="domain" description="OB-fold nucleic acid binding" evidence="8">
    <location>
        <begin position="6"/>
        <end position="101"/>
    </location>
</feature>
<accession>A0ABU9LLG3</accession>
<dbReference type="HAMAP" id="MF_00378">
    <property type="entry name" value="Exonuc_7_L"/>
    <property type="match status" value="1"/>
</dbReference>
<evidence type="ECO:0000259" key="7">
    <source>
        <dbReference type="Pfam" id="PF02601"/>
    </source>
</evidence>
<dbReference type="Pfam" id="PF02601">
    <property type="entry name" value="Exonuc_VII_L"/>
    <property type="match status" value="1"/>
</dbReference>
<comment type="caution">
    <text evidence="9">The sequence shown here is derived from an EMBL/GenBank/DDBJ whole genome shotgun (WGS) entry which is preliminary data.</text>
</comment>
<evidence type="ECO:0000256" key="5">
    <source>
        <dbReference type="HAMAP-Rule" id="MF_00378"/>
    </source>
</evidence>
<dbReference type="EMBL" id="JBCEWA010000007">
    <property type="protein sequence ID" value="MEL5988835.1"/>
    <property type="molecule type" value="Genomic_DNA"/>
</dbReference>
<comment type="similarity">
    <text evidence="5 6">Belongs to the XseA family.</text>
</comment>
<sequence>MVIHYLSVQALTKYIKRKFEADPHLREVYVKGELSNVKLHNSGHIYFTLKDEHAQIQSVMYKMQAKQLAFKPENGMNVLIRGDVNVYEVAGRYQMYAKEMQPDGVGSLHVAYEQLKKELAARGYFKPEFKQPIPKFPKRIGVITAKTGAAIRDILSTLKRHYPIAEVVVIPTAVQGKVAANDIAQAIALANQQGNIDTLIVGRGGGSIEDLWAFNEEVVAQAIFESRIPIISAVGHETDTTIADYVADLRAPTPTGAAKMAVPDRFELLQHVESLRTRLIQQTQAQLKHERARLTRVQSAYPMLYPERLYRPFVEQLAQLDDRMQRAAVQAMEQQRYKWQHLEQKLQIYNPLKEIVYEKKRIESMQQILTRAIAQKLQQERQRFTAAVHTLEMLNPLSIMTRGYAIAYDDQKVVKSVDSLEEGQKIDLQFTDGRVQTIVQSIQKEEEST</sequence>
<evidence type="ECO:0000256" key="2">
    <source>
        <dbReference type="ARBA" id="ARBA00022722"/>
    </source>
</evidence>
<dbReference type="EC" id="3.1.11.6" evidence="5"/>
<dbReference type="InterPro" id="IPR025824">
    <property type="entry name" value="OB-fold_nuc-bd_dom"/>
</dbReference>